<dbReference type="EMBL" id="AC069252">
    <property type="protein sequence ID" value="AAF86547.1"/>
    <property type="molecule type" value="Genomic_DNA"/>
</dbReference>
<reference evidence="2" key="3">
    <citation type="submission" date="2000-07" db="EMBL/GenBank/DDBJ databases">
        <authorList>
            <person name="Cheuk R."/>
            <person name="Shinn P."/>
            <person name="Brooks S."/>
            <person name="Buehler E."/>
            <person name="Chao Q."/>
            <person name="Johnson-Hopson C."/>
            <person name="Khan S."/>
            <person name="Kim C."/>
            <person name="Altafi H."/>
            <person name="Bei B."/>
            <person name="Chin C."/>
            <person name="Chiou J."/>
            <person name="Choi E."/>
            <person name="Conn L."/>
            <person name="Conway A."/>
            <person name="Gonzalez A."/>
            <person name="Hansen N."/>
            <person name="Howing B."/>
            <person name="Koo T."/>
            <person name="Lam B."/>
            <person name="Lee J."/>
            <person name="Lenz C."/>
            <person name="Li J."/>
            <person name="Liu A."/>
            <person name="Liu J."/>
            <person name="Liu S."/>
            <person name="Mukharsky N."/>
            <person name="Nguyen M."/>
            <person name="Palm C."/>
            <person name="Pham P."/>
            <person name="Sakano H."/>
            <person name="Schwartz J."/>
            <person name="Southwick A."/>
            <person name="Thaveri A."/>
            <person name="Toriumi M."/>
            <person name="Vaysberg M."/>
            <person name="Yu G."/>
            <person name="Davis R."/>
            <person name="Federspiel N."/>
            <person name="Theologis A."/>
            <person name="Ecker J."/>
        </authorList>
    </citation>
    <scope>NUCLEOTIDE SEQUENCE</scope>
</reference>
<accession>Q9LM56</accession>
<reference evidence="2" key="2">
    <citation type="submission" date="2000-07" db="EMBL/GenBank/DDBJ databases">
        <title>Genomic sequence for Arabidopsis thaliana BAC F2E2 from chromosome I.</title>
        <authorList>
            <person name="Shinn P."/>
            <person name="Brooks S."/>
            <person name="Buehler E."/>
            <person name="Chao Q."/>
            <person name="Johnson-Hopson C."/>
            <person name="Khan S."/>
            <person name="Kim C."/>
            <person name="Altafi H."/>
            <person name="Bei Q."/>
            <person name="Chin C."/>
            <person name="Chiou J."/>
            <person name="Choi E."/>
            <person name="Conn L."/>
            <person name="Conway A."/>
            <person name="Gonzales A."/>
            <person name="Hansen N."/>
            <person name="Howing B."/>
            <person name="Koo T."/>
            <person name="Lam B."/>
            <person name="Lee J."/>
            <person name="Lenz C."/>
            <person name="Li J."/>
            <person name="Liu A."/>
            <person name="Liu K."/>
            <person name="Liu S."/>
            <person name="Mukharsky N."/>
            <person name="Nguyen M."/>
            <person name="Palm C."/>
            <person name="Pham P."/>
            <person name="Sakano H."/>
            <person name="Schwartz J."/>
            <person name="Southwick A."/>
            <person name="Thaveri A."/>
            <person name="Toriumi M."/>
            <person name="Vaysberg M."/>
            <person name="Yu G."/>
            <person name="Federspiel N.A."/>
            <person name="Theologis A."/>
            <person name="Ecker J.R."/>
        </authorList>
    </citation>
    <scope>NUCLEOTIDE SEQUENCE</scope>
</reference>
<keyword evidence="1" id="KW-0472">Membrane</keyword>
<organism evidence="2">
    <name type="scientific">Arabidopsis thaliana</name>
    <name type="common">Mouse-ear cress</name>
    <dbReference type="NCBI Taxonomy" id="3702"/>
    <lineage>
        <taxon>Eukaryota</taxon>
        <taxon>Viridiplantae</taxon>
        <taxon>Streptophyta</taxon>
        <taxon>Embryophyta</taxon>
        <taxon>Tracheophyta</taxon>
        <taxon>Spermatophyta</taxon>
        <taxon>Magnoliopsida</taxon>
        <taxon>eudicotyledons</taxon>
        <taxon>Gunneridae</taxon>
        <taxon>Pentapetalae</taxon>
        <taxon>rosids</taxon>
        <taxon>malvids</taxon>
        <taxon>Brassicales</taxon>
        <taxon>Brassicaceae</taxon>
        <taxon>Camelineae</taxon>
        <taxon>Arabidopsis</taxon>
    </lineage>
</organism>
<reference key="1">
    <citation type="journal article" date="2000" name="Nature">
        <title>Sequence and analysis of chromosome 1 of the plant Arabidopsis thaliana.</title>
        <authorList>
            <person name="Theologis A."/>
            <person name="Ecker J.R."/>
            <person name="Palm C.J."/>
            <person name="Federspiel N.A."/>
            <person name="Kaul S."/>
            <person name="White O."/>
            <person name="Alonso J."/>
            <person name="Altafi H."/>
            <person name="Araujo R."/>
            <person name="Bowman C.L."/>
            <person name="Brooks S.Y."/>
            <person name="Buehler E."/>
            <person name="Chan A."/>
            <person name="Chao Q."/>
            <person name="Chen H."/>
            <person name="Cheuk R.F."/>
            <person name="Chin C.W."/>
            <person name="Chung M.K."/>
            <person name="Conn L."/>
            <person name="Conway A.B."/>
            <person name="Conway A.R."/>
            <person name="Creasy T.H."/>
            <person name="Dewar K."/>
            <person name="Dunn P."/>
            <person name="Etgu P."/>
            <person name="Feldblyum T.V."/>
            <person name="Feng J."/>
            <person name="Fong B."/>
            <person name="Fujii C.Y."/>
            <person name="Gill J.E."/>
            <person name="Goldsmith A.D."/>
            <person name="Haas B."/>
            <person name="Hansen N.F."/>
            <person name="Hughes B."/>
            <person name="Huizar L."/>
            <person name="Hunter J.L."/>
            <person name="Jenkins J."/>
            <person name="Johnson-Hopson C."/>
            <person name="Khan S."/>
            <person name="Khaykin E."/>
            <person name="Kim C.J."/>
            <person name="Koo H.L."/>
            <person name="Kremenetskaia I."/>
            <person name="Kurtz D.B."/>
            <person name="Kwan A."/>
            <person name="Lam B."/>
            <person name="Langin-Hooper S."/>
            <person name="Lee A."/>
            <person name="Lee J.M."/>
            <person name="Lenz C.A."/>
            <person name="Li J.H."/>
            <person name="Li Y."/>
            <person name="Lin X."/>
            <person name="Liu S.X."/>
            <person name="Liu Z.A."/>
            <person name="Luros J.S."/>
            <person name="Maiti R."/>
            <person name="Marziali A."/>
            <person name="Militscher J."/>
            <person name="Miranda M."/>
            <person name="Nguyen M."/>
            <person name="Nierman W.C."/>
            <person name="Osborne B.I."/>
            <person name="Pai G."/>
            <person name="Peterson J."/>
            <person name="Pham P.K."/>
            <person name="Rizzo M."/>
            <person name="Rooney T."/>
            <person name="Rowley D."/>
            <person name="Sakano H."/>
            <person name="Salzberg S.L."/>
            <person name="Schwartz J.R."/>
            <person name="Shinn P."/>
            <person name="Southwick A.M."/>
            <person name="Sun H."/>
            <person name="Tallon L.J."/>
            <person name="Tambunga G."/>
            <person name="Toriumi M.J."/>
            <person name="Town C.D."/>
            <person name="Utterback T."/>
            <person name="Van Aken S."/>
            <person name="Vaysberg M."/>
            <person name="Vysotskaia V.S."/>
            <person name="Walker M."/>
            <person name="Wu D."/>
            <person name="Yu G."/>
            <person name="Fraser C.M."/>
            <person name="Venter J.C."/>
            <person name="Davis R.W."/>
        </authorList>
    </citation>
    <scope>NUCLEOTIDE SEQUENCE [LARGE SCALE GENOMIC DNA]</scope>
    <source>
        <strain>cv. Columbia</strain>
    </source>
</reference>
<name>Q9LM56_ARATH</name>
<keyword evidence="1" id="KW-0812">Transmembrane</keyword>
<dbReference type="AlphaFoldDB" id="Q9LM56"/>
<proteinExistence type="predicted"/>
<evidence type="ECO:0000313" key="2">
    <source>
        <dbReference type="EMBL" id="AAF86547.1"/>
    </source>
</evidence>
<evidence type="ECO:0000256" key="1">
    <source>
        <dbReference type="SAM" id="Phobius"/>
    </source>
</evidence>
<protein>
    <submittedName>
        <fullName evidence="2">F2E2.10</fullName>
    </submittedName>
</protein>
<keyword evidence="1" id="KW-1133">Transmembrane helix</keyword>
<feature type="transmembrane region" description="Helical" evidence="1">
    <location>
        <begin position="23"/>
        <end position="42"/>
    </location>
</feature>
<dbReference type="PIR" id="D86353">
    <property type="entry name" value="D86353"/>
</dbReference>
<sequence length="68" mass="7571">MAEAGSFRSFTASDLDYKSGKYLLRYDVFVVWVSFPFSLLLSPGVFNYSPALVSGKIVSLPAYVIIRL</sequence>